<keyword evidence="1" id="KW-0812">Transmembrane</keyword>
<dbReference type="RefSeq" id="WP_252587536.1">
    <property type="nucleotide sequence ID" value="NZ_JAMWYS010000028.1"/>
</dbReference>
<comment type="caution">
    <text evidence="2">The sequence shown here is derived from an EMBL/GenBank/DDBJ whole genome shotgun (WGS) entry which is preliminary data.</text>
</comment>
<organism evidence="2 3">
    <name type="scientific">Solitalea agri</name>
    <dbReference type="NCBI Taxonomy" id="2953739"/>
    <lineage>
        <taxon>Bacteria</taxon>
        <taxon>Pseudomonadati</taxon>
        <taxon>Bacteroidota</taxon>
        <taxon>Sphingobacteriia</taxon>
        <taxon>Sphingobacteriales</taxon>
        <taxon>Sphingobacteriaceae</taxon>
        <taxon>Solitalea</taxon>
    </lineage>
</organism>
<gene>
    <name evidence="2" type="ORF">NF867_09240</name>
</gene>
<dbReference type="Proteomes" id="UP001155182">
    <property type="component" value="Unassembled WGS sequence"/>
</dbReference>
<reference evidence="2" key="1">
    <citation type="submission" date="2022-06" db="EMBL/GenBank/DDBJ databases">
        <title>Solitalea sp. MAHUQ-68 isolated from rhizospheric soil.</title>
        <authorList>
            <person name="Huq M.A."/>
        </authorList>
    </citation>
    <scope>NUCLEOTIDE SEQUENCE</scope>
    <source>
        <strain evidence="2">MAHUQ-68</strain>
    </source>
</reference>
<evidence type="ECO:0000313" key="3">
    <source>
        <dbReference type="Proteomes" id="UP001155182"/>
    </source>
</evidence>
<keyword evidence="3" id="KW-1185">Reference proteome</keyword>
<dbReference type="EMBL" id="JAMWYS010000028">
    <property type="protein sequence ID" value="MCO4293046.1"/>
    <property type="molecule type" value="Genomic_DNA"/>
</dbReference>
<evidence type="ECO:0000313" key="2">
    <source>
        <dbReference type="EMBL" id="MCO4293046.1"/>
    </source>
</evidence>
<evidence type="ECO:0000256" key="1">
    <source>
        <dbReference type="SAM" id="Phobius"/>
    </source>
</evidence>
<keyword evidence="1" id="KW-1133">Transmembrane helix</keyword>
<protein>
    <submittedName>
        <fullName evidence="2">Uncharacterized protein</fullName>
    </submittedName>
</protein>
<name>A0A9X2F2J3_9SPHI</name>
<feature type="transmembrane region" description="Helical" evidence="1">
    <location>
        <begin position="109"/>
        <end position="128"/>
    </location>
</feature>
<sequence length="137" mass="16072">MESKKSEVQLIIKRQGRHLFRRLPASVLINNKQHKFFPDQIESFTITDSDAVILFGKDKILNLDFSDNASKVLLIKEGIFDHNYLYYAFSSIIAPFLLLHWLNKSNLDLIFIVSLFVGFLLLGLKRIIENYYYIEEQ</sequence>
<dbReference type="AlphaFoldDB" id="A0A9X2F2J3"/>
<keyword evidence="1" id="KW-0472">Membrane</keyword>
<accession>A0A9X2F2J3</accession>
<feature type="transmembrane region" description="Helical" evidence="1">
    <location>
        <begin position="84"/>
        <end position="103"/>
    </location>
</feature>
<proteinExistence type="predicted"/>